<comment type="caution">
    <text evidence="1">The sequence shown here is derived from an EMBL/GenBank/DDBJ whole genome shotgun (WGS) entry which is preliminary data.</text>
</comment>
<dbReference type="Proteomes" id="UP000245390">
    <property type="component" value="Unassembled WGS sequence"/>
</dbReference>
<dbReference type="AlphaFoldDB" id="A0A316GEN4"/>
<evidence type="ECO:0000313" key="1">
    <source>
        <dbReference type="EMBL" id="PWK58406.1"/>
    </source>
</evidence>
<keyword evidence="2" id="KW-1185">Reference proteome</keyword>
<evidence type="ECO:0008006" key="3">
    <source>
        <dbReference type="Google" id="ProtNLM"/>
    </source>
</evidence>
<proteinExistence type="predicted"/>
<reference evidence="1 2" key="1">
    <citation type="submission" date="2018-05" db="EMBL/GenBank/DDBJ databases">
        <title>Genomic Encyclopedia of Type Strains, Phase IV (KMG-IV): sequencing the most valuable type-strain genomes for metagenomic binning, comparative biology and taxonomic classification.</title>
        <authorList>
            <person name="Goeker M."/>
        </authorList>
    </citation>
    <scope>NUCLEOTIDE SEQUENCE [LARGE SCALE GENOMIC DNA]</scope>
    <source>
        <strain evidence="1 2">DSM 103371</strain>
    </source>
</reference>
<name>A0A316GEN4_9RHOB</name>
<dbReference type="RefSeq" id="WP_109757305.1">
    <property type="nucleotide sequence ID" value="NZ_CP034588.1"/>
</dbReference>
<dbReference type="KEGG" id="salo:EF888_02550"/>
<evidence type="ECO:0000313" key="2">
    <source>
        <dbReference type="Proteomes" id="UP000245390"/>
    </source>
</evidence>
<gene>
    <name evidence="1" type="ORF">C8D95_101219</name>
</gene>
<organism evidence="1 2">
    <name type="scientific">Silicimonas algicola</name>
    <dbReference type="NCBI Taxonomy" id="1826607"/>
    <lineage>
        <taxon>Bacteria</taxon>
        <taxon>Pseudomonadati</taxon>
        <taxon>Pseudomonadota</taxon>
        <taxon>Alphaproteobacteria</taxon>
        <taxon>Rhodobacterales</taxon>
        <taxon>Paracoccaceae</taxon>
    </lineage>
</organism>
<protein>
    <recommendedName>
        <fullName evidence="3">SnoaL-like protein</fullName>
    </recommendedName>
</protein>
<dbReference type="EMBL" id="QGGV01000001">
    <property type="protein sequence ID" value="PWK58406.1"/>
    <property type="molecule type" value="Genomic_DNA"/>
</dbReference>
<sequence>MYETISSFLDDLSADMSYGDYAGVSERFFFPTIIFVVGRIIAVDTQEQLASIALAYGEELARAGMHGRRLKLNAVSLDREGRHVAHVTASYFDAAGDSLDESRFRYFLREVEGPLKIEMIEMIDLPSLLKDFGAPLLAIAR</sequence>
<accession>A0A316GEN4</accession>